<comment type="subcellular location">
    <subcellularLocation>
        <location evidence="1">Nucleus</location>
    </subcellularLocation>
</comment>
<feature type="region of interest" description="Disordered" evidence="3">
    <location>
        <begin position="186"/>
        <end position="232"/>
    </location>
</feature>
<evidence type="ECO:0000313" key="5">
    <source>
        <dbReference type="EMBL" id="RHZ28508.1"/>
    </source>
</evidence>
<feature type="region of interest" description="Disordered" evidence="3">
    <location>
        <begin position="1"/>
        <end position="130"/>
    </location>
</feature>
<dbReference type="PANTHER" id="PTHR12214">
    <property type="entry name" value="GC-RICH SEQUENCE DNA-BINDING FACTOR"/>
    <property type="match status" value="1"/>
</dbReference>
<dbReference type="VEuPathDB" id="FungiDB:H257_09000"/>
<organism evidence="5 6">
    <name type="scientific">Aphanomyces astaci</name>
    <name type="common">Crayfish plague agent</name>
    <dbReference type="NCBI Taxonomy" id="112090"/>
    <lineage>
        <taxon>Eukaryota</taxon>
        <taxon>Sar</taxon>
        <taxon>Stramenopiles</taxon>
        <taxon>Oomycota</taxon>
        <taxon>Saprolegniomycetes</taxon>
        <taxon>Saprolegniales</taxon>
        <taxon>Verrucalvaceae</taxon>
        <taxon>Aphanomyces</taxon>
    </lineage>
</organism>
<feature type="compositionally biased region" description="Basic and acidic residues" evidence="3">
    <location>
        <begin position="197"/>
        <end position="212"/>
    </location>
</feature>
<accession>A0A3R7CJZ1</accession>
<dbReference type="GO" id="GO:0005634">
    <property type="term" value="C:nucleus"/>
    <property type="evidence" value="ECO:0007669"/>
    <property type="project" value="UniProtKB-SubCell"/>
</dbReference>
<evidence type="ECO:0000256" key="1">
    <source>
        <dbReference type="ARBA" id="ARBA00004123"/>
    </source>
</evidence>
<feature type="region of interest" description="Disordered" evidence="3">
    <location>
        <begin position="153"/>
        <end position="172"/>
    </location>
</feature>
<dbReference type="PANTHER" id="PTHR12214:SF0">
    <property type="entry name" value="LD29489P"/>
    <property type="match status" value="1"/>
</dbReference>
<protein>
    <recommendedName>
        <fullName evidence="8">GCF C-terminal domain-containing protein</fullName>
    </recommendedName>
</protein>
<dbReference type="EMBL" id="QUTG01003298">
    <property type="protein sequence ID" value="RHY92217.1"/>
    <property type="molecule type" value="Genomic_DNA"/>
</dbReference>
<dbReference type="Proteomes" id="UP000285430">
    <property type="component" value="Unassembled WGS sequence"/>
</dbReference>
<reference evidence="6 7" key="1">
    <citation type="submission" date="2018-08" db="EMBL/GenBank/DDBJ databases">
        <title>Aphanomyces genome sequencing and annotation.</title>
        <authorList>
            <person name="Minardi D."/>
            <person name="Oidtmann B."/>
            <person name="Van Der Giezen M."/>
            <person name="Studholme D.J."/>
        </authorList>
    </citation>
    <scope>NUCLEOTIDE SEQUENCE [LARGE SCALE GENOMIC DNA]</scope>
    <source>
        <strain evidence="5 6">Da</strain>
        <strain evidence="4 7">Sv</strain>
    </source>
</reference>
<comment type="caution">
    <text evidence="5">The sequence shown here is derived from an EMBL/GenBank/DDBJ whole genome shotgun (WGS) entry which is preliminary data.</text>
</comment>
<dbReference type="GO" id="GO:0000398">
    <property type="term" value="P:mRNA splicing, via spliceosome"/>
    <property type="evidence" value="ECO:0007669"/>
    <property type="project" value="InterPro"/>
</dbReference>
<evidence type="ECO:0000256" key="3">
    <source>
        <dbReference type="SAM" id="MobiDB-lite"/>
    </source>
</evidence>
<feature type="compositionally biased region" description="Low complexity" evidence="3">
    <location>
        <begin position="10"/>
        <end position="20"/>
    </location>
</feature>
<feature type="compositionally biased region" description="Basic and acidic residues" evidence="3">
    <location>
        <begin position="21"/>
        <end position="35"/>
    </location>
</feature>
<proteinExistence type="predicted"/>
<evidence type="ECO:0000313" key="4">
    <source>
        <dbReference type="EMBL" id="RHY92217.1"/>
    </source>
</evidence>
<keyword evidence="2" id="KW-0539">Nucleus</keyword>
<dbReference type="GO" id="GO:0003677">
    <property type="term" value="F:DNA binding"/>
    <property type="evidence" value="ECO:0007669"/>
    <property type="project" value="InterPro"/>
</dbReference>
<dbReference type="InterPro" id="IPR012890">
    <property type="entry name" value="GCFC2-like"/>
</dbReference>
<name>A0A3R7CJZ1_APHAT</name>
<feature type="compositionally biased region" description="Acidic residues" evidence="3">
    <location>
        <begin position="48"/>
        <end position="57"/>
    </location>
</feature>
<feature type="compositionally biased region" description="Low complexity" evidence="3">
    <location>
        <begin position="113"/>
        <end position="130"/>
    </location>
</feature>
<evidence type="ECO:0008006" key="8">
    <source>
        <dbReference type="Google" id="ProtNLM"/>
    </source>
</evidence>
<evidence type="ECO:0000313" key="6">
    <source>
        <dbReference type="Proteomes" id="UP000285430"/>
    </source>
</evidence>
<gene>
    <name evidence="4" type="ORF">DYB35_006311</name>
    <name evidence="5" type="ORF">DYB37_007598</name>
</gene>
<evidence type="ECO:0000313" key="7">
    <source>
        <dbReference type="Proteomes" id="UP000285712"/>
    </source>
</evidence>
<dbReference type="AlphaFoldDB" id="A0A3R7CJZ1"/>
<sequence>MFRARKASSKKPAAATSKTRQATDDGDAARDDVDHAIPSIPSASPSGGEDDNGDVDAVDAIRARLQQKQRKPADFTSKKANKRLSVVASFDDDDDDGPSFRLKKGKIARVPVASATSAADQSPSDSASHSLYSTENLNALKAAQKHFVKAVDDDTLVPSPSPSPHPVSTTVNNHHLDVPIEEEETFIPLNPSSLPPDRFDTFHGSDRRHPEEASLDTDDLPHDGEDADDDPGDMQWEADQLRRAGLVPPSRPAPLYSKTSSSHLSFHSLGHVITKLQSTHATMVDQMDARARDVHRVDVEMTQLASSIAALDDELAACGTTFDAMQTLWAYLTTLCHCLRAKGRALDRMSDSTPSESDSTPSESTHQVWADVDDEFASLVAVLARFSQWKADPTTAASYESTYAALALAQLIVPYVRADLLSFNPWRHRWEDLAWVAVVRAFDSQSHSQDHSQDHSLAPSLESVGVDLVVQKAMEMMQHFDWHCQIHVEHALYLLQSVGGGLQEMMADALAARALHTMRSGAVVATNPVFQKHLSMLRLPKTNALVATLCQEEFHRVRDAALRRPDGDDNVRILPSDAVFLVDQVLGIVEDWPIYCHEARPVLMQYADLVNHHLPDVPAKQQLVNCIERKLKANPIRQE</sequence>
<dbReference type="EMBL" id="QUTH01001942">
    <property type="protein sequence ID" value="RHZ28508.1"/>
    <property type="molecule type" value="Genomic_DNA"/>
</dbReference>
<feature type="compositionally biased region" description="Low complexity" evidence="3">
    <location>
        <begin position="36"/>
        <end position="46"/>
    </location>
</feature>
<dbReference type="Proteomes" id="UP000285712">
    <property type="component" value="Unassembled WGS sequence"/>
</dbReference>
<evidence type="ECO:0000256" key="2">
    <source>
        <dbReference type="ARBA" id="ARBA00023242"/>
    </source>
</evidence>